<dbReference type="OrthoDB" id="9774819at2"/>
<dbReference type="REBASE" id="58477">
    <property type="entry name" value="Cep9333ORF4759P"/>
</dbReference>
<dbReference type="AlphaFoldDB" id="K9W6W3"/>
<dbReference type="HOGENOM" id="CLU_711183_0_0_3"/>
<protein>
    <recommendedName>
        <fullName evidence="1">DUF7226 domain-containing protein</fullName>
    </recommendedName>
</protein>
<feature type="domain" description="DUF7226" evidence="1">
    <location>
        <begin position="251"/>
        <end position="386"/>
    </location>
</feature>
<geneLocation type="plasmid" evidence="2 3">
    <name>pCRI9333.02</name>
</geneLocation>
<name>K9W6W3_9CYAN</name>
<proteinExistence type="predicted"/>
<dbReference type="Pfam" id="PF23871">
    <property type="entry name" value="DUF7226"/>
    <property type="match status" value="1"/>
</dbReference>
<sequence length="388" mass="45231">MTTTFSSKLVERRLNDFRRRCSEYGDTAVKLAYHAALPVALNPELLHFLRINFFLDPPTSLPYTVEFEFLTSGMCREIDDDLYEIEPEIRNVLLQRLRQEYGLERIRDVATLLWQYIEHHSPWTTRNELERAQQLTALNFLDPVKAKQWLDKAETNASHTAGADREWFIAMRQEIQQLHDISDATPIHYEQMLETPVGEEISLEVSEQMKSDHLNSFFKIPSIQVFNILDEITIVPEPEKVPFPQADKFERVENLLSLLLQKSLTSEEITEIYQFTLRQTQYYIGAGTYLGLISKGIDKGTFSLTDKGKTIVQKDYESKIIELIKIILQHEVFNKVLRVALKEKKIPSNKVIVEIMSASKLNMNEVTMKRRSGTVRGWIEWIWSKIDF</sequence>
<dbReference type="KEGG" id="cep:Cri9333_4754"/>
<accession>K9W6W3</accession>
<dbReference type="EMBL" id="CP003622">
    <property type="protein sequence ID" value="AFZ15529.1"/>
    <property type="molecule type" value="Genomic_DNA"/>
</dbReference>
<dbReference type="PATRIC" id="fig|1173022.3.peg.5143"/>
<keyword evidence="2" id="KW-0614">Plasmid</keyword>
<dbReference type="Proteomes" id="UP000010472">
    <property type="component" value="Plasmid pCRI9333.02"/>
</dbReference>
<evidence type="ECO:0000313" key="3">
    <source>
        <dbReference type="Proteomes" id="UP000010472"/>
    </source>
</evidence>
<dbReference type="RefSeq" id="WP_015179960.1">
    <property type="nucleotide sequence ID" value="NC_019734.1"/>
</dbReference>
<evidence type="ECO:0000313" key="2">
    <source>
        <dbReference type="EMBL" id="AFZ15529.1"/>
    </source>
</evidence>
<dbReference type="InterPro" id="IPR055650">
    <property type="entry name" value="DUF7226"/>
</dbReference>
<organism evidence="2 3">
    <name type="scientific">Crinalium epipsammum PCC 9333</name>
    <dbReference type="NCBI Taxonomy" id="1173022"/>
    <lineage>
        <taxon>Bacteria</taxon>
        <taxon>Bacillati</taxon>
        <taxon>Cyanobacteriota</taxon>
        <taxon>Cyanophyceae</taxon>
        <taxon>Gomontiellales</taxon>
        <taxon>Gomontiellaceae</taxon>
        <taxon>Crinalium</taxon>
    </lineage>
</organism>
<reference evidence="2 3" key="1">
    <citation type="submission" date="2012-06" db="EMBL/GenBank/DDBJ databases">
        <title>Finished plasmid 2 of genome of Crinalium epipsammum PCC 9333.</title>
        <authorList>
            <consortium name="US DOE Joint Genome Institute"/>
            <person name="Gugger M."/>
            <person name="Coursin T."/>
            <person name="Rippka R."/>
            <person name="Tandeau De Marsac N."/>
            <person name="Huntemann M."/>
            <person name="Wei C.-L."/>
            <person name="Han J."/>
            <person name="Detter J.C."/>
            <person name="Han C."/>
            <person name="Tapia R."/>
            <person name="Davenport K."/>
            <person name="Daligault H."/>
            <person name="Erkkila T."/>
            <person name="Gu W."/>
            <person name="Munk A.C.C."/>
            <person name="Teshima H."/>
            <person name="Xu Y."/>
            <person name="Chain P."/>
            <person name="Chen A."/>
            <person name="Krypides N."/>
            <person name="Mavromatis K."/>
            <person name="Markowitz V."/>
            <person name="Szeto E."/>
            <person name="Ivanova N."/>
            <person name="Mikhailova N."/>
            <person name="Ovchinnikova G."/>
            <person name="Pagani I."/>
            <person name="Pati A."/>
            <person name="Goodwin L."/>
            <person name="Peters L."/>
            <person name="Pitluck S."/>
            <person name="Woyke T."/>
            <person name="Kerfeld C."/>
        </authorList>
    </citation>
    <scope>NUCLEOTIDE SEQUENCE [LARGE SCALE GENOMIC DNA]</scope>
    <source>
        <strain evidence="2 3">PCC 9333</strain>
        <plasmid evidence="3">Plasmid pCRI9333.02</plasmid>
    </source>
</reference>
<keyword evidence="3" id="KW-1185">Reference proteome</keyword>
<evidence type="ECO:0000259" key="1">
    <source>
        <dbReference type="Pfam" id="PF23871"/>
    </source>
</evidence>
<gene>
    <name evidence="2" type="ORF">Cri9333_4754</name>
</gene>